<keyword evidence="2" id="KW-1185">Reference proteome</keyword>
<dbReference type="SUPFAM" id="SSF56784">
    <property type="entry name" value="HAD-like"/>
    <property type="match status" value="1"/>
</dbReference>
<organism evidence="1 2">
    <name type="scientific">Streptomyces maoxianensis</name>
    <dbReference type="NCBI Taxonomy" id="1459942"/>
    <lineage>
        <taxon>Bacteria</taxon>
        <taxon>Bacillati</taxon>
        <taxon>Actinomycetota</taxon>
        <taxon>Actinomycetes</taxon>
        <taxon>Kitasatosporales</taxon>
        <taxon>Streptomycetaceae</taxon>
        <taxon>Streptomyces</taxon>
    </lineage>
</organism>
<dbReference type="InterPro" id="IPR050155">
    <property type="entry name" value="HAD-like_hydrolase_sf"/>
</dbReference>
<dbReference type="EMBL" id="JBHSFE010000009">
    <property type="protein sequence ID" value="MFC4608242.1"/>
    <property type="molecule type" value="Genomic_DNA"/>
</dbReference>
<gene>
    <name evidence="1" type="ORF">ACFO9E_10480</name>
</gene>
<dbReference type="InterPro" id="IPR006439">
    <property type="entry name" value="HAD-SF_hydro_IA"/>
</dbReference>
<dbReference type="GO" id="GO:0016787">
    <property type="term" value="F:hydrolase activity"/>
    <property type="evidence" value="ECO:0007669"/>
    <property type="project" value="UniProtKB-KW"/>
</dbReference>
<dbReference type="Proteomes" id="UP001595993">
    <property type="component" value="Unassembled WGS sequence"/>
</dbReference>
<comment type="caution">
    <text evidence="1">The sequence shown here is derived from an EMBL/GenBank/DDBJ whole genome shotgun (WGS) entry which is preliminary data.</text>
</comment>
<dbReference type="Gene3D" id="3.40.50.1000">
    <property type="entry name" value="HAD superfamily/HAD-like"/>
    <property type="match status" value="1"/>
</dbReference>
<name>A0ABV9G5K3_9ACTN</name>
<evidence type="ECO:0000313" key="1">
    <source>
        <dbReference type="EMBL" id="MFC4608242.1"/>
    </source>
</evidence>
<evidence type="ECO:0000313" key="2">
    <source>
        <dbReference type="Proteomes" id="UP001595993"/>
    </source>
</evidence>
<protein>
    <submittedName>
        <fullName evidence="1">HAD family hydrolase</fullName>
        <ecNumber evidence="1">3.-.-.-</ecNumber>
    </submittedName>
</protein>
<keyword evidence="1" id="KW-0378">Hydrolase</keyword>
<dbReference type="Pfam" id="PF00702">
    <property type="entry name" value="Hydrolase"/>
    <property type="match status" value="1"/>
</dbReference>
<reference evidence="2" key="1">
    <citation type="journal article" date="2019" name="Int. J. Syst. Evol. Microbiol.">
        <title>The Global Catalogue of Microorganisms (GCM) 10K type strain sequencing project: providing services to taxonomists for standard genome sequencing and annotation.</title>
        <authorList>
            <consortium name="The Broad Institute Genomics Platform"/>
            <consortium name="The Broad Institute Genome Sequencing Center for Infectious Disease"/>
            <person name="Wu L."/>
            <person name="Ma J."/>
        </authorList>
    </citation>
    <scope>NUCLEOTIDE SEQUENCE [LARGE SCALE GENOMIC DNA]</scope>
    <source>
        <strain evidence="2">CGMCC 4.7139</strain>
    </source>
</reference>
<dbReference type="InterPro" id="IPR023214">
    <property type="entry name" value="HAD_sf"/>
</dbReference>
<dbReference type="NCBIfam" id="TIGR01549">
    <property type="entry name" value="HAD-SF-IA-v1"/>
    <property type="match status" value="1"/>
</dbReference>
<dbReference type="InterPro" id="IPR036412">
    <property type="entry name" value="HAD-like_sf"/>
</dbReference>
<dbReference type="PANTHER" id="PTHR43434:SF1">
    <property type="entry name" value="PHOSPHOGLYCOLATE PHOSPHATASE"/>
    <property type="match status" value="1"/>
</dbReference>
<sequence length="242" mass="25875">MTDSHVVTEAVSLLEVAKCVLFDFDGPLCGLFEHHPAPRVAARLRVRARQHFRARVPAAWESVDDPQVILINAAAMEPHSQVVADLEKLLTSEELVAAAAATPTEGADRLIRQLSAAGKQLAITTNNSARAVQFYLRRVELTGYFGRHVHGRTTDPQLLKPDPDCLRRALATTGSSATESLMIGDSVADYEAATTAGVAFLGCARSEARRGSLKEAGAMVVVNSISELLPALDAVAPGLRVE</sequence>
<dbReference type="PANTHER" id="PTHR43434">
    <property type="entry name" value="PHOSPHOGLYCOLATE PHOSPHATASE"/>
    <property type="match status" value="1"/>
</dbReference>
<accession>A0ABV9G5K3</accession>
<dbReference type="RefSeq" id="WP_381193555.1">
    <property type="nucleotide sequence ID" value="NZ_JBHSFE010000009.1"/>
</dbReference>
<dbReference type="EC" id="3.-.-.-" evidence="1"/>
<proteinExistence type="predicted"/>